<dbReference type="InterPro" id="IPR023299">
    <property type="entry name" value="ATPase_P-typ_cyto_dom_N"/>
</dbReference>
<keyword evidence="9 11" id="KW-1133">Transmembrane helix</keyword>
<dbReference type="Pfam" id="PF00122">
    <property type="entry name" value="E1-E2_ATPase"/>
    <property type="match status" value="1"/>
</dbReference>
<evidence type="ECO:0000256" key="2">
    <source>
        <dbReference type="ARBA" id="ARBA00006024"/>
    </source>
</evidence>
<dbReference type="SUPFAM" id="SSF55008">
    <property type="entry name" value="HMA, heavy metal-associated domain"/>
    <property type="match status" value="1"/>
</dbReference>
<keyword evidence="7 11" id="KW-0067">ATP-binding</keyword>
<dbReference type="GO" id="GO:0016887">
    <property type="term" value="F:ATP hydrolysis activity"/>
    <property type="evidence" value="ECO:0007669"/>
    <property type="project" value="InterPro"/>
</dbReference>
<evidence type="ECO:0000256" key="10">
    <source>
        <dbReference type="ARBA" id="ARBA00023136"/>
    </source>
</evidence>
<keyword evidence="6 11" id="KW-0547">Nucleotide-binding</keyword>
<dbReference type="SUPFAM" id="SSF81665">
    <property type="entry name" value="Calcium ATPase, transmembrane domain M"/>
    <property type="match status" value="1"/>
</dbReference>
<feature type="transmembrane region" description="Helical" evidence="11">
    <location>
        <begin position="667"/>
        <end position="686"/>
    </location>
</feature>
<dbReference type="InterPro" id="IPR018303">
    <property type="entry name" value="ATPase_P-typ_P_site"/>
</dbReference>
<dbReference type="InterPro" id="IPR023298">
    <property type="entry name" value="ATPase_P-typ_TM_dom_sf"/>
</dbReference>
<dbReference type="PANTHER" id="PTHR43520:SF8">
    <property type="entry name" value="P-TYPE CU(+) TRANSPORTER"/>
    <property type="match status" value="1"/>
</dbReference>
<comment type="subcellular location">
    <subcellularLocation>
        <location evidence="1">Cell membrane</location>
        <topology evidence="1">Multi-pass membrane protein</topology>
    </subcellularLocation>
</comment>
<feature type="transmembrane region" description="Helical" evidence="11">
    <location>
        <begin position="692"/>
        <end position="711"/>
    </location>
</feature>
<dbReference type="EC" id="3.6.3.4" evidence="13"/>
<evidence type="ECO:0000259" key="12">
    <source>
        <dbReference type="PROSITE" id="PS50846"/>
    </source>
</evidence>
<dbReference type="InterPro" id="IPR036412">
    <property type="entry name" value="HAD-like_sf"/>
</dbReference>
<dbReference type="GO" id="GO:0055070">
    <property type="term" value="P:copper ion homeostasis"/>
    <property type="evidence" value="ECO:0007669"/>
    <property type="project" value="TreeGrafter"/>
</dbReference>
<keyword evidence="13" id="KW-0378">Hydrolase</keyword>
<comment type="similarity">
    <text evidence="2 11">Belongs to the cation transport ATPase (P-type) (TC 3.A.3) family. Type IB subfamily.</text>
</comment>
<dbReference type="SFLD" id="SFLDG00002">
    <property type="entry name" value="C1.7:_P-type_atpase_like"/>
    <property type="match status" value="1"/>
</dbReference>
<dbReference type="SFLD" id="SFLDS00003">
    <property type="entry name" value="Haloacid_Dehalogenase"/>
    <property type="match status" value="1"/>
</dbReference>
<evidence type="ECO:0000313" key="13">
    <source>
        <dbReference type="EMBL" id="SLN55398.1"/>
    </source>
</evidence>
<sequence length="716" mass="72475">MATYKFDISGMTCGGCAARAERALGGVAGVTSAAVNFANHTATVTAQGVPAHVVAAAAAEAGYPATLRAPEGEATLSEADEGPLRRSVWIAAVLTLPIFIIEMAGHAVPAVHHWIAGTFGLGAWWMVQFVLAGAVLAGPGRVFYRLGVPALLRGAPDMNSLVVLGASAAFGYSTVATFVPAVLPDGAVQVYFEAAAVIVTLILLGRLLEARAKGRSGAAISRLIGLRPDVVRVERDGAVADVPLADVVVGDIVHLSAGARVPVDGVVRQGAGVVDEAMLSGEPVPVEKAEGDPLTAGTINGTTALVMQAEAVGANTTLARIIDMVAEAQGARLPVQDLVNRITLWFVPAVMCIAALTVVVWMLVGSVPQALVAGVSVLIIACPCAMGLATPMSIMVGTGRAAELGVLFRRGDALQALAGVDVVAFDKTGTLTQGTPQVVARTLSDADLARVAALEAASTHPLAAAIVEAAGRDIGIAKDVQTVPGLGVTGRVDGARIVAGNAGMMAREGITITEISDTSDTPVYVAIDGVYAGYLGLRDPVKQDAALAVAGLSTGGMDVAMISGDTAQAAQAVASDLGITNVVADVRPDGKQQALAVLQTGGPVAFVGDGINDAPALAAADVGIAMGTGTDVAIEAADVVLMSGHPMGVMHAIEVSRATLRNIWQNLGWAFGYNVVLIPVAALGLLSPQLAALAMAASSVLVVTNALRLRLVGRKS</sequence>
<dbReference type="PROSITE" id="PS00154">
    <property type="entry name" value="ATPASE_E1_E2"/>
    <property type="match status" value="1"/>
</dbReference>
<protein>
    <submittedName>
        <fullName evidence="13">Copper-transporting P-type ATPase</fullName>
        <ecNumber evidence="13">3.6.3.4</ecNumber>
    </submittedName>
</protein>
<dbReference type="RefSeq" id="WP_085865299.1">
    <property type="nucleotide sequence ID" value="NZ_FWFT01000005.1"/>
</dbReference>
<dbReference type="SUPFAM" id="SSF56784">
    <property type="entry name" value="HAD-like"/>
    <property type="match status" value="1"/>
</dbReference>
<gene>
    <name evidence="13" type="primary">actP</name>
    <name evidence="13" type="ORF">PSJ8397_02912</name>
</gene>
<dbReference type="InterPro" id="IPR008250">
    <property type="entry name" value="ATPase_P-typ_transduc_dom_A_sf"/>
</dbReference>
<dbReference type="Gene3D" id="3.40.1110.10">
    <property type="entry name" value="Calcium-transporting ATPase, cytoplasmic domain N"/>
    <property type="match status" value="1"/>
</dbReference>
<dbReference type="Pfam" id="PF00403">
    <property type="entry name" value="HMA"/>
    <property type="match status" value="1"/>
</dbReference>
<evidence type="ECO:0000256" key="9">
    <source>
        <dbReference type="ARBA" id="ARBA00022989"/>
    </source>
</evidence>
<keyword evidence="8" id="KW-1278">Translocase</keyword>
<dbReference type="InterPro" id="IPR023214">
    <property type="entry name" value="HAD_sf"/>
</dbReference>
<dbReference type="SFLD" id="SFLDF00027">
    <property type="entry name" value="p-type_atpase"/>
    <property type="match status" value="1"/>
</dbReference>
<dbReference type="FunFam" id="2.70.150.10:FF:000020">
    <property type="entry name" value="Copper-exporting P-type ATPase A"/>
    <property type="match status" value="1"/>
</dbReference>
<dbReference type="InterPro" id="IPR006121">
    <property type="entry name" value="HMA_dom"/>
</dbReference>
<feature type="transmembrane region" description="Helical" evidence="11">
    <location>
        <begin position="114"/>
        <end position="137"/>
    </location>
</feature>
<dbReference type="PROSITE" id="PS01229">
    <property type="entry name" value="COF_2"/>
    <property type="match status" value="1"/>
</dbReference>
<dbReference type="CDD" id="cd02094">
    <property type="entry name" value="P-type_ATPase_Cu-like"/>
    <property type="match status" value="1"/>
</dbReference>
<dbReference type="Proteomes" id="UP000193623">
    <property type="component" value="Unassembled WGS sequence"/>
</dbReference>
<dbReference type="InterPro" id="IPR001757">
    <property type="entry name" value="P_typ_ATPase"/>
</dbReference>
<dbReference type="Pfam" id="PF00702">
    <property type="entry name" value="Hydrolase"/>
    <property type="match status" value="1"/>
</dbReference>
<dbReference type="CDD" id="cd00371">
    <property type="entry name" value="HMA"/>
    <property type="match status" value="1"/>
</dbReference>
<dbReference type="NCBIfam" id="TIGR01525">
    <property type="entry name" value="ATPase-IB_hvy"/>
    <property type="match status" value="1"/>
</dbReference>
<proteinExistence type="inferred from homology"/>
<dbReference type="PRINTS" id="PR00119">
    <property type="entry name" value="CATATPASE"/>
</dbReference>
<dbReference type="PRINTS" id="PR00120">
    <property type="entry name" value="HATPASE"/>
</dbReference>
<dbReference type="NCBIfam" id="TIGR01511">
    <property type="entry name" value="ATPase-IB1_Cu"/>
    <property type="match status" value="1"/>
</dbReference>
<name>A0A1Y5T7A7_9RHOB</name>
<feature type="transmembrane region" description="Helical" evidence="11">
    <location>
        <begin position="88"/>
        <end position="108"/>
    </location>
</feature>
<reference evidence="13 14" key="1">
    <citation type="submission" date="2017-03" db="EMBL/GenBank/DDBJ databases">
        <authorList>
            <person name="Afonso C.L."/>
            <person name="Miller P.J."/>
            <person name="Scott M.A."/>
            <person name="Spackman E."/>
            <person name="Goraichik I."/>
            <person name="Dimitrov K.M."/>
            <person name="Suarez D.L."/>
            <person name="Swayne D.E."/>
        </authorList>
    </citation>
    <scope>NUCLEOTIDE SEQUENCE [LARGE SCALE GENOMIC DNA]</scope>
    <source>
        <strain evidence="13 14">CECT 8397</strain>
    </source>
</reference>
<dbReference type="InterPro" id="IPR027256">
    <property type="entry name" value="P-typ_ATPase_IB"/>
</dbReference>
<dbReference type="GO" id="GO:0060003">
    <property type="term" value="P:copper ion export"/>
    <property type="evidence" value="ECO:0007669"/>
    <property type="project" value="UniProtKB-ARBA"/>
</dbReference>
<dbReference type="PANTHER" id="PTHR43520">
    <property type="entry name" value="ATP7, ISOFORM B"/>
    <property type="match status" value="1"/>
</dbReference>
<evidence type="ECO:0000256" key="7">
    <source>
        <dbReference type="ARBA" id="ARBA00022840"/>
    </source>
</evidence>
<dbReference type="Gene3D" id="3.30.70.100">
    <property type="match status" value="1"/>
</dbReference>
<dbReference type="AlphaFoldDB" id="A0A1Y5T7A7"/>
<keyword evidence="3 11" id="KW-1003">Cell membrane</keyword>
<evidence type="ECO:0000256" key="8">
    <source>
        <dbReference type="ARBA" id="ARBA00022967"/>
    </source>
</evidence>
<evidence type="ECO:0000313" key="14">
    <source>
        <dbReference type="Proteomes" id="UP000193623"/>
    </source>
</evidence>
<dbReference type="InterPro" id="IPR036163">
    <property type="entry name" value="HMA_dom_sf"/>
</dbReference>
<evidence type="ECO:0000256" key="6">
    <source>
        <dbReference type="ARBA" id="ARBA00022741"/>
    </source>
</evidence>
<dbReference type="SUPFAM" id="SSF81653">
    <property type="entry name" value="Calcium ATPase, transduction domain A"/>
    <property type="match status" value="1"/>
</dbReference>
<dbReference type="GO" id="GO:0005507">
    <property type="term" value="F:copper ion binding"/>
    <property type="evidence" value="ECO:0007669"/>
    <property type="project" value="TreeGrafter"/>
</dbReference>
<dbReference type="GO" id="GO:0005886">
    <property type="term" value="C:plasma membrane"/>
    <property type="evidence" value="ECO:0007669"/>
    <property type="project" value="UniProtKB-SubCell"/>
</dbReference>
<dbReference type="NCBIfam" id="TIGR01494">
    <property type="entry name" value="ATPase_P-type"/>
    <property type="match status" value="1"/>
</dbReference>
<accession>A0A1Y5T7A7</accession>
<keyword evidence="5 11" id="KW-0479">Metal-binding</keyword>
<keyword evidence="10 11" id="KW-0472">Membrane</keyword>
<dbReference type="NCBIfam" id="TIGR01512">
    <property type="entry name" value="ATPase-IB2_Cd"/>
    <property type="match status" value="1"/>
</dbReference>
<evidence type="ECO:0000256" key="5">
    <source>
        <dbReference type="ARBA" id="ARBA00022723"/>
    </source>
</evidence>
<dbReference type="Gene3D" id="3.40.50.1000">
    <property type="entry name" value="HAD superfamily/HAD-like"/>
    <property type="match status" value="1"/>
</dbReference>
<dbReference type="PROSITE" id="PS50846">
    <property type="entry name" value="HMA_2"/>
    <property type="match status" value="1"/>
</dbReference>
<feature type="transmembrane region" description="Helical" evidence="11">
    <location>
        <begin position="189"/>
        <end position="208"/>
    </location>
</feature>
<keyword evidence="14" id="KW-1185">Reference proteome</keyword>
<dbReference type="InterPro" id="IPR044492">
    <property type="entry name" value="P_typ_ATPase_HD_dom"/>
</dbReference>
<dbReference type="GO" id="GO:0043682">
    <property type="term" value="F:P-type divalent copper transporter activity"/>
    <property type="evidence" value="ECO:0007669"/>
    <property type="project" value="TreeGrafter"/>
</dbReference>
<dbReference type="Gene3D" id="2.70.150.10">
    <property type="entry name" value="Calcium-transporting ATPase, cytoplasmic transduction domain A"/>
    <property type="match status" value="1"/>
</dbReference>
<dbReference type="OrthoDB" id="9807843at2"/>
<evidence type="ECO:0000256" key="3">
    <source>
        <dbReference type="ARBA" id="ARBA00022475"/>
    </source>
</evidence>
<evidence type="ECO:0000256" key="11">
    <source>
        <dbReference type="RuleBase" id="RU362081"/>
    </source>
</evidence>
<evidence type="ECO:0000256" key="4">
    <source>
        <dbReference type="ARBA" id="ARBA00022692"/>
    </source>
</evidence>
<feature type="transmembrane region" description="Helical" evidence="11">
    <location>
        <begin position="370"/>
        <end position="390"/>
    </location>
</feature>
<feature type="transmembrane region" description="Helical" evidence="11">
    <location>
        <begin position="158"/>
        <end position="183"/>
    </location>
</feature>
<dbReference type="GO" id="GO:0005524">
    <property type="term" value="F:ATP binding"/>
    <property type="evidence" value="ECO:0007669"/>
    <property type="project" value="UniProtKB-UniRule"/>
</dbReference>
<dbReference type="InterPro" id="IPR059000">
    <property type="entry name" value="ATPase_P-type_domA"/>
</dbReference>
<keyword evidence="4 11" id="KW-0812">Transmembrane</keyword>
<dbReference type="EMBL" id="FWFT01000005">
    <property type="protein sequence ID" value="SLN55398.1"/>
    <property type="molecule type" value="Genomic_DNA"/>
</dbReference>
<evidence type="ECO:0000256" key="1">
    <source>
        <dbReference type="ARBA" id="ARBA00004651"/>
    </source>
</evidence>
<feature type="domain" description="HMA" evidence="12">
    <location>
        <begin position="2"/>
        <end position="66"/>
    </location>
</feature>
<organism evidence="13 14">
    <name type="scientific">Pseudooctadecabacter jejudonensis</name>
    <dbReference type="NCBI Taxonomy" id="1391910"/>
    <lineage>
        <taxon>Bacteria</taxon>
        <taxon>Pseudomonadati</taxon>
        <taxon>Pseudomonadota</taxon>
        <taxon>Alphaproteobacteria</taxon>
        <taxon>Rhodobacterales</taxon>
        <taxon>Paracoccaceae</taxon>
        <taxon>Pseudooctadecabacter</taxon>
    </lineage>
</organism>
<feature type="transmembrane region" description="Helical" evidence="11">
    <location>
        <begin position="342"/>
        <end position="364"/>
    </location>
</feature>